<dbReference type="AlphaFoldDB" id="Q23RD2"/>
<keyword evidence="3" id="KW-1185">Reference proteome</keyword>
<dbReference type="SUPFAM" id="SSF48452">
    <property type="entry name" value="TPR-like"/>
    <property type="match status" value="1"/>
</dbReference>
<sequence>MNQILKFINRQQALSYQVAVRKYQRKNVFYFCSNQFDHSQNSRNQNIFLLNNLTSFLPKDYHYLLPQFQSLSYHQLMDQLIKVQQKEQYGQMNSNDLNSAQLSFLFSRILFYRQEYDQAIQILYFLNKTISEQYLNPSSPNYERLKQTDHNLNLTNSLLEMSQIFGIVGDQDSQQEYVDQAEEQFIEFLGTQEQKLEVSLKFLQSYRDLQDFDMVKEYENKIINLLDSLDNSPQFYPIYKNMLNYFEDTHQKQSLFTLGQKMIQIFSKYDELKQDIQGTVIPLLQQELNYSTFEGKKIREDIQVQKLEMRNSNTSRRQIQEIISKVSKLKYEKKYDDAIELSEQLLHKIMNDLPNQIPSDMLLICFNNLFVLYSCKNNNEKSAEYGQKWIKLTEKLQLPSHIVLSKSSVSTFYLKIQKLDEAQKNIDGAVQVLKQNPNCVDLTDRFITLCLQFQISFLNQQIPYEKAEENLQEALSLLEKLISENNVSSILHNKVVEMYTFLKSNQLKLLLKQIGNAYLKIKQLQKDFSLSYMDYIVYQDLTELSFIEKNYDESIRHVYQAIKIYEQLKSNQKHKGQDYDLTKKPRWVVLQYIKACIEVNRGDIDKGFQAINKYQGHSKQEESQSQAIKESHILQIQNNQKNYWSSRLQAETFFKLGQYNLAFNSINQALKYVQIIQDINLQKNTFEFKQQIKQFIPESQLIKDELIEVHRNQQQIAPN</sequence>
<proteinExistence type="predicted"/>
<dbReference type="HOGENOM" id="CLU_435829_0_0_1"/>
<evidence type="ECO:0008006" key="4">
    <source>
        <dbReference type="Google" id="ProtNLM"/>
    </source>
</evidence>
<gene>
    <name evidence="2" type="ORF">TTHERM_00388570</name>
</gene>
<dbReference type="GeneID" id="7838842"/>
<dbReference type="RefSeq" id="XP_001019361.2">
    <property type="nucleotide sequence ID" value="XM_001019361.2"/>
</dbReference>
<evidence type="ECO:0000313" key="2">
    <source>
        <dbReference type="EMBL" id="EAR99116.2"/>
    </source>
</evidence>
<dbReference type="Proteomes" id="UP000009168">
    <property type="component" value="Unassembled WGS sequence"/>
</dbReference>
<dbReference type="InterPro" id="IPR011990">
    <property type="entry name" value="TPR-like_helical_dom_sf"/>
</dbReference>
<evidence type="ECO:0000256" key="1">
    <source>
        <dbReference type="SAM" id="Coils"/>
    </source>
</evidence>
<evidence type="ECO:0000313" key="3">
    <source>
        <dbReference type="Proteomes" id="UP000009168"/>
    </source>
</evidence>
<dbReference type="KEGG" id="tet:TTHERM_00388570"/>
<dbReference type="InParanoid" id="Q23RD2"/>
<name>Q23RD2_TETTS</name>
<accession>Q23RD2</accession>
<organism evidence="2 3">
    <name type="scientific">Tetrahymena thermophila (strain SB210)</name>
    <dbReference type="NCBI Taxonomy" id="312017"/>
    <lineage>
        <taxon>Eukaryota</taxon>
        <taxon>Sar</taxon>
        <taxon>Alveolata</taxon>
        <taxon>Ciliophora</taxon>
        <taxon>Intramacronucleata</taxon>
        <taxon>Oligohymenophorea</taxon>
        <taxon>Hymenostomatida</taxon>
        <taxon>Tetrahymenina</taxon>
        <taxon>Tetrahymenidae</taxon>
        <taxon>Tetrahymena</taxon>
    </lineage>
</organism>
<dbReference type="Gene3D" id="1.25.40.10">
    <property type="entry name" value="Tetratricopeptide repeat domain"/>
    <property type="match status" value="1"/>
</dbReference>
<protein>
    <recommendedName>
        <fullName evidence="4">Tetratricopeptide repeat protein</fullName>
    </recommendedName>
</protein>
<reference evidence="3" key="1">
    <citation type="journal article" date="2006" name="PLoS Biol.">
        <title>Macronuclear genome sequence of the ciliate Tetrahymena thermophila, a model eukaryote.</title>
        <authorList>
            <person name="Eisen J.A."/>
            <person name="Coyne R.S."/>
            <person name="Wu M."/>
            <person name="Wu D."/>
            <person name="Thiagarajan M."/>
            <person name="Wortman J.R."/>
            <person name="Badger J.H."/>
            <person name="Ren Q."/>
            <person name="Amedeo P."/>
            <person name="Jones K.M."/>
            <person name="Tallon L.J."/>
            <person name="Delcher A.L."/>
            <person name="Salzberg S.L."/>
            <person name="Silva J.C."/>
            <person name="Haas B.J."/>
            <person name="Majoros W.H."/>
            <person name="Farzad M."/>
            <person name="Carlton J.M."/>
            <person name="Smith R.K. Jr."/>
            <person name="Garg J."/>
            <person name="Pearlman R.E."/>
            <person name="Karrer K.M."/>
            <person name="Sun L."/>
            <person name="Manning G."/>
            <person name="Elde N.C."/>
            <person name="Turkewitz A.P."/>
            <person name="Asai D.J."/>
            <person name="Wilkes D.E."/>
            <person name="Wang Y."/>
            <person name="Cai H."/>
            <person name="Collins K."/>
            <person name="Stewart B.A."/>
            <person name="Lee S.R."/>
            <person name="Wilamowska K."/>
            <person name="Weinberg Z."/>
            <person name="Ruzzo W.L."/>
            <person name="Wloga D."/>
            <person name="Gaertig J."/>
            <person name="Frankel J."/>
            <person name="Tsao C.-C."/>
            <person name="Gorovsky M.A."/>
            <person name="Keeling P.J."/>
            <person name="Waller R.F."/>
            <person name="Patron N.J."/>
            <person name="Cherry J.M."/>
            <person name="Stover N.A."/>
            <person name="Krieger C.J."/>
            <person name="del Toro C."/>
            <person name="Ryder H.F."/>
            <person name="Williamson S.C."/>
            <person name="Barbeau R.A."/>
            <person name="Hamilton E.P."/>
            <person name="Orias E."/>
        </authorList>
    </citation>
    <scope>NUCLEOTIDE SEQUENCE [LARGE SCALE GENOMIC DNA]</scope>
    <source>
        <strain evidence="3">SB210</strain>
    </source>
</reference>
<dbReference type="EMBL" id="GG662644">
    <property type="protein sequence ID" value="EAR99116.2"/>
    <property type="molecule type" value="Genomic_DNA"/>
</dbReference>
<keyword evidence="1" id="KW-0175">Coiled coil</keyword>
<feature type="coiled-coil region" evidence="1">
    <location>
        <begin position="464"/>
        <end position="527"/>
    </location>
</feature>